<feature type="binding site" evidence="11">
    <location>
        <begin position="128"/>
        <end position="130"/>
    </location>
    <ligand>
        <name>FMN</name>
        <dbReference type="ChEBI" id="CHEBI:58210"/>
    </ligand>
</feature>
<dbReference type="PANTHER" id="PTHR21085:SF0">
    <property type="entry name" value="CHORISMATE SYNTHASE"/>
    <property type="match status" value="1"/>
</dbReference>
<dbReference type="Gene3D" id="3.60.150.10">
    <property type="entry name" value="Chorismate synthase AroC"/>
    <property type="match status" value="1"/>
</dbReference>
<evidence type="ECO:0000256" key="6">
    <source>
        <dbReference type="ARBA" id="ARBA00022643"/>
    </source>
</evidence>
<comment type="pathway">
    <text evidence="1 11 12">Metabolic intermediate biosynthesis; chorismate biosynthesis; chorismate from D-erythrose 4-phosphate and phosphoenolpyruvate: step 7/7.</text>
</comment>
<keyword evidence="10 11" id="KW-0456">Lyase</keyword>
<dbReference type="GO" id="GO:0009423">
    <property type="term" value="P:chorismate biosynthetic process"/>
    <property type="evidence" value="ECO:0007669"/>
    <property type="project" value="UniProtKB-UniRule"/>
</dbReference>
<dbReference type="InterPro" id="IPR000453">
    <property type="entry name" value="Chorismate_synth"/>
</dbReference>
<dbReference type="EC" id="4.2.3.5" evidence="3 11"/>
<dbReference type="RefSeq" id="WP_279289018.1">
    <property type="nucleotide sequence ID" value="NZ_JACHEN010000032.1"/>
</dbReference>
<dbReference type="GO" id="GO:0008652">
    <property type="term" value="P:amino acid biosynthetic process"/>
    <property type="evidence" value="ECO:0007669"/>
    <property type="project" value="UniProtKB-KW"/>
</dbReference>
<feature type="binding site" evidence="11">
    <location>
        <begin position="247"/>
        <end position="248"/>
    </location>
    <ligand>
        <name>FMN</name>
        <dbReference type="ChEBI" id="CHEBI:58210"/>
    </ligand>
</feature>
<feature type="binding site" evidence="11">
    <location>
        <position position="333"/>
    </location>
    <ligand>
        <name>FMN</name>
        <dbReference type="ChEBI" id="CHEBI:58210"/>
    </ligand>
</feature>
<comment type="catalytic activity">
    <reaction evidence="11 12">
        <text>5-O-(1-carboxyvinyl)-3-phosphoshikimate = chorismate + phosphate</text>
        <dbReference type="Rhea" id="RHEA:21020"/>
        <dbReference type="ChEBI" id="CHEBI:29748"/>
        <dbReference type="ChEBI" id="CHEBI:43474"/>
        <dbReference type="ChEBI" id="CHEBI:57701"/>
        <dbReference type="EC" id="4.2.3.5"/>
    </reaction>
</comment>
<dbReference type="SUPFAM" id="SSF103263">
    <property type="entry name" value="Chorismate synthase, AroC"/>
    <property type="match status" value="1"/>
</dbReference>
<dbReference type="GO" id="GO:0005829">
    <property type="term" value="C:cytosol"/>
    <property type="evidence" value="ECO:0007669"/>
    <property type="project" value="TreeGrafter"/>
</dbReference>
<comment type="cofactor">
    <cofactor evidence="11 12">
        <name>FMNH2</name>
        <dbReference type="ChEBI" id="CHEBI:57618"/>
    </cofactor>
    <text evidence="11 12">Reduced FMN (FMNH(2)).</text>
</comment>
<comment type="similarity">
    <text evidence="2 11 12">Belongs to the chorismate synthase family.</text>
</comment>
<evidence type="ECO:0000256" key="1">
    <source>
        <dbReference type="ARBA" id="ARBA00005044"/>
    </source>
</evidence>
<keyword evidence="8 11" id="KW-0521">NADP</keyword>
<protein>
    <recommendedName>
        <fullName evidence="3 11">Chorismate synthase</fullName>
        <shortName evidence="11">CS</shortName>
        <ecNumber evidence="3 11">4.2.3.5</ecNumber>
    </recommendedName>
    <alternativeName>
        <fullName evidence="11">5-enolpyruvylshikimate-3-phosphate phospholyase</fullName>
    </alternativeName>
</protein>
<evidence type="ECO:0000256" key="9">
    <source>
        <dbReference type="ARBA" id="ARBA00023141"/>
    </source>
</evidence>
<keyword evidence="5 11" id="KW-0285">Flavoprotein</keyword>
<dbReference type="PIRSF" id="PIRSF001456">
    <property type="entry name" value="Chorismate_synth"/>
    <property type="match status" value="1"/>
</dbReference>
<keyword evidence="6 11" id="KW-0288">FMN</keyword>
<feature type="binding site" evidence="11">
    <location>
        <position position="46"/>
    </location>
    <ligand>
        <name>NADP(+)</name>
        <dbReference type="ChEBI" id="CHEBI:58349"/>
    </ligand>
</feature>
<dbReference type="GO" id="GO:0010181">
    <property type="term" value="F:FMN binding"/>
    <property type="evidence" value="ECO:0007669"/>
    <property type="project" value="TreeGrafter"/>
</dbReference>
<keyword evidence="9 11" id="KW-0057">Aromatic amino acid biosynthesis</keyword>
<gene>
    <name evidence="11" type="primary">aroC</name>
    <name evidence="13" type="ORF">HNQ80_004215</name>
</gene>
<dbReference type="PROSITE" id="PS00788">
    <property type="entry name" value="CHORISMATE_SYNTHASE_2"/>
    <property type="match status" value="1"/>
</dbReference>
<dbReference type="NCBIfam" id="NF003793">
    <property type="entry name" value="PRK05382.1"/>
    <property type="match status" value="1"/>
</dbReference>
<evidence type="ECO:0000313" key="13">
    <source>
        <dbReference type="EMBL" id="MBB6218076.1"/>
    </source>
</evidence>
<reference evidence="13 14" key="1">
    <citation type="submission" date="2020-08" db="EMBL/GenBank/DDBJ databases">
        <title>Genomic Encyclopedia of Type Strains, Phase IV (KMG-IV): sequencing the most valuable type-strain genomes for metagenomic binning, comparative biology and taxonomic classification.</title>
        <authorList>
            <person name="Goeker M."/>
        </authorList>
    </citation>
    <scope>NUCLEOTIDE SEQUENCE [LARGE SCALE GENOMIC DNA]</scope>
    <source>
        <strain evidence="13 14">DSM 103526</strain>
    </source>
</reference>
<evidence type="ECO:0000256" key="12">
    <source>
        <dbReference type="RuleBase" id="RU000605"/>
    </source>
</evidence>
<proteinExistence type="inferred from homology"/>
<evidence type="ECO:0000256" key="8">
    <source>
        <dbReference type="ARBA" id="ARBA00022857"/>
    </source>
</evidence>
<evidence type="ECO:0000256" key="7">
    <source>
        <dbReference type="ARBA" id="ARBA00022827"/>
    </source>
</evidence>
<keyword evidence="14" id="KW-1185">Reference proteome</keyword>
<comment type="function">
    <text evidence="11">Catalyzes the anti-1,4-elimination of the C-3 phosphate and the C-6 proR hydrogen from 5-enolpyruvylshikimate-3-phosphate (EPSP) to yield chorismate, which is the branch point compound that serves as the starting substrate for the three terminal pathways of aromatic amino acid biosynthesis. This reaction introduces a second double bond into the aromatic ring system.</text>
</comment>
<dbReference type="PANTHER" id="PTHR21085">
    <property type="entry name" value="CHORISMATE SYNTHASE"/>
    <property type="match status" value="1"/>
</dbReference>
<dbReference type="Pfam" id="PF01264">
    <property type="entry name" value="Chorismate_synt"/>
    <property type="match status" value="1"/>
</dbReference>
<dbReference type="GO" id="GO:0009073">
    <property type="term" value="P:aromatic amino acid family biosynthetic process"/>
    <property type="evidence" value="ECO:0007669"/>
    <property type="project" value="UniProtKB-KW"/>
</dbReference>
<feature type="binding site" evidence="11">
    <location>
        <position position="292"/>
    </location>
    <ligand>
        <name>FMN</name>
        <dbReference type="ChEBI" id="CHEBI:58210"/>
    </ligand>
</feature>
<dbReference type="FunFam" id="3.60.150.10:FF:000002">
    <property type="entry name" value="Chorismate synthase"/>
    <property type="match status" value="1"/>
</dbReference>
<name>A0A841KWL3_9FIRM</name>
<organism evidence="13 14">
    <name type="scientific">Anaerosolibacter carboniphilus</name>
    <dbReference type="NCBI Taxonomy" id="1417629"/>
    <lineage>
        <taxon>Bacteria</taxon>
        <taxon>Bacillati</taxon>
        <taxon>Bacillota</taxon>
        <taxon>Clostridia</taxon>
        <taxon>Peptostreptococcales</taxon>
        <taxon>Thermotaleaceae</taxon>
        <taxon>Anaerosolibacter</taxon>
    </lineage>
</organism>
<dbReference type="NCBIfam" id="TIGR00033">
    <property type="entry name" value="aroC"/>
    <property type="match status" value="1"/>
</dbReference>
<evidence type="ECO:0000256" key="5">
    <source>
        <dbReference type="ARBA" id="ARBA00022630"/>
    </source>
</evidence>
<comment type="subunit">
    <text evidence="11">Homotetramer.</text>
</comment>
<evidence type="ECO:0000256" key="4">
    <source>
        <dbReference type="ARBA" id="ARBA00022605"/>
    </source>
</evidence>
<dbReference type="PROSITE" id="PS00787">
    <property type="entry name" value="CHORISMATE_SYNTHASE_1"/>
    <property type="match status" value="1"/>
</dbReference>
<evidence type="ECO:0000256" key="3">
    <source>
        <dbReference type="ARBA" id="ARBA00013036"/>
    </source>
</evidence>
<dbReference type="InterPro" id="IPR020541">
    <property type="entry name" value="Chorismate_synthase_CS"/>
</dbReference>
<dbReference type="HAMAP" id="MF_00300">
    <property type="entry name" value="Chorismate_synth"/>
    <property type="match status" value="1"/>
</dbReference>
<evidence type="ECO:0000313" key="14">
    <source>
        <dbReference type="Proteomes" id="UP000579281"/>
    </source>
</evidence>
<dbReference type="GO" id="GO:0004107">
    <property type="term" value="F:chorismate synthase activity"/>
    <property type="evidence" value="ECO:0007669"/>
    <property type="project" value="UniProtKB-UniRule"/>
</dbReference>
<keyword evidence="4 11" id="KW-0028">Amino-acid biosynthesis</keyword>
<dbReference type="Proteomes" id="UP000579281">
    <property type="component" value="Unassembled WGS sequence"/>
</dbReference>
<dbReference type="UniPathway" id="UPA00053">
    <property type="reaction ID" value="UER00090"/>
</dbReference>
<evidence type="ECO:0000256" key="10">
    <source>
        <dbReference type="ARBA" id="ARBA00023239"/>
    </source>
</evidence>
<accession>A0A841KWL3</accession>
<feature type="binding site" evidence="11">
    <location>
        <begin position="307"/>
        <end position="311"/>
    </location>
    <ligand>
        <name>FMN</name>
        <dbReference type="ChEBI" id="CHEBI:58210"/>
    </ligand>
</feature>
<sequence>MLRYLTAGESHGKCLMGIIEGFPANVPIDIEMVNTDLRRRQKGYGRGGRMEIEKDEIEILSGVRGGKTLGSPIAFRIANRDYENWERYMNPLEVDVEGRKVTKPRPGHGDLAGAIKYGFHDIRNVLERSSARETAVRTAIGSIAKQLLLIFGIAGVSHVTAIGGVSLREKIEDFERLKMAEQSSVHCVDPLVEQKMIQEIERAKSTGDSLGGVFEIHIKGAPVGLGSYVHWDRKLDARLAQGLMSIQGIKGIEVGWGFVGASLQGSQVHDEIFYNANTGYYRESNRAGGIEGGMSNGENIVLRCAMKPIPTLYKPLKSVDIETKEPFVASVERSDTCAVPSAAIVGEMVALTIIAEEFLKKFGGDSLEEIEERWKNYKSI</sequence>
<feature type="binding site" evidence="11">
    <location>
        <position position="40"/>
    </location>
    <ligand>
        <name>NADP(+)</name>
        <dbReference type="ChEBI" id="CHEBI:58349"/>
    </ligand>
</feature>
<dbReference type="InterPro" id="IPR035904">
    <property type="entry name" value="Chorismate_synth_AroC_sf"/>
</dbReference>
<evidence type="ECO:0000256" key="11">
    <source>
        <dbReference type="HAMAP-Rule" id="MF_00300"/>
    </source>
</evidence>
<comment type="caution">
    <text evidence="13">The sequence shown here is derived from an EMBL/GenBank/DDBJ whole genome shotgun (WGS) entry which is preliminary data.</text>
</comment>
<evidence type="ECO:0000256" key="2">
    <source>
        <dbReference type="ARBA" id="ARBA00008014"/>
    </source>
</evidence>
<dbReference type="AlphaFoldDB" id="A0A841KWL3"/>
<keyword evidence="7 11" id="KW-0274">FAD</keyword>
<dbReference type="CDD" id="cd07304">
    <property type="entry name" value="Chorismate_synthase"/>
    <property type="match status" value="1"/>
</dbReference>
<dbReference type="EMBL" id="JACHEN010000032">
    <property type="protein sequence ID" value="MBB6218076.1"/>
    <property type="molecule type" value="Genomic_DNA"/>
</dbReference>